<evidence type="ECO:0000256" key="1">
    <source>
        <dbReference type="ARBA" id="ARBA00009143"/>
    </source>
</evidence>
<dbReference type="AlphaFoldDB" id="G5C4Q6"/>
<evidence type="ECO:0000313" key="4">
    <source>
        <dbReference type="Proteomes" id="UP000006813"/>
    </source>
</evidence>
<evidence type="ECO:0000256" key="2">
    <source>
        <dbReference type="ARBA" id="ARBA00030511"/>
    </source>
</evidence>
<comment type="similarity">
    <text evidence="1">Belongs to the SAP18 family.</text>
</comment>
<organism evidence="3 4">
    <name type="scientific">Heterocephalus glaber</name>
    <name type="common">Naked mole rat</name>
    <dbReference type="NCBI Taxonomy" id="10181"/>
    <lineage>
        <taxon>Eukaryota</taxon>
        <taxon>Metazoa</taxon>
        <taxon>Chordata</taxon>
        <taxon>Craniata</taxon>
        <taxon>Vertebrata</taxon>
        <taxon>Euteleostomi</taxon>
        <taxon>Mammalia</taxon>
        <taxon>Eutheria</taxon>
        <taxon>Euarchontoglires</taxon>
        <taxon>Glires</taxon>
        <taxon>Rodentia</taxon>
        <taxon>Hystricomorpha</taxon>
        <taxon>Bathyergidae</taxon>
        <taxon>Heterocephalus</taxon>
    </lineage>
</organism>
<accession>G5C4Q6</accession>
<dbReference type="Proteomes" id="UP000006813">
    <property type="component" value="Unassembled WGS sequence"/>
</dbReference>
<dbReference type="STRING" id="10181.G5C4Q6"/>
<dbReference type="InterPro" id="IPR010516">
    <property type="entry name" value="SAP18"/>
</dbReference>
<dbReference type="InterPro" id="IPR042534">
    <property type="entry name" value="SAP18_sf"/>
</dbReference>
<dbReference type="Pfam" id="PF06487">
    <property type="entry name" value="SAP18"/>
    <property type="match status" value="1"/>
</dbReference>
<dbReference type="PANTHER" id="PTHR13082">
    <property type="entry name" value="SAP18"/>
    <property type="match status" value="1"/>
</dbReference>
<sequence length="98" mass="11335">MLVKSHITQEEIKKETEKRIDLEKICSLLLLLRVFNTNNSHHHCLKNEFSQGNVLSSEQNYTRRDATLEELTSLVKQVYPGARKKGTHFNFTTVFNGS</sequence>
<proteinExistence type="inferred from homology"/>
<evidence type="ECO:0000313" key="3">
    <source>
        <dbReference type="EMBL" id="EHB16517.1"/>
    </source>
</evidence>
<gene>
    <name evidence="3" type="ORF">GW7_19757</name>
</gene>
<dbReference type="PANTHER" id="PTHR13082:SF0">
    <property type="entry name" value="HISTONE DEACETYLASE COMPLEX SUBUNIT SAP18"/>
    <property type="match status" value="1"/>
</dbReference>
<dbReference type="Gene3D" id="3.10.20.550">
    <property type="entry name" value="ASAP complex, SAP18 subunit"/>
    <property type="match status" value="1"/>
</dbReference>
<protein>
    <recommendedName>
        <fullName evidence="2">18 kDa Sin3-associated polypeptide</fullName>
    </recommendedName>
</protein>
<dbReference type="InParanoid" id="G5C4Q6"/>
<dbReference type="EMBL" id="JH173386">
    <property type="protein sequence ID" value="EHB16517.1"/>
    <property type="molecule type" value="Genomic_DNA"/>
</dbReference>
<dbReference type="GO" id="GO:0003714">
    <property type="term" value="F:transcription corepressor activity"/>
    <property type="evidence" value="ECO:0007669"/>
    <property type="project" value="TreeGrafter"/>
</dbReference>
<reference evidence="3 4" key="1">
    <citation type="journal article" date="2011" name="Nature">
        <title>Genome sequencing reveals insights into physiology and longevity of the naked mole rat.</title>
        <authorList>
            <person name="Kim E.B."/>
            <person name="Fang X."/>
            <person name="Fushan A.A."/>
            <person name="Huang Z."/>
            <person name="Lobanov A.V."/>
            <person name="Han L."/>
            <person name="Marino S.M."/>
            <person name="Sun X."/>
            <person name="Turanov A.A."/>
            <person name="Yang P."/>
            <person name="Yim S.H."/>
            <person name="Zhao X."/>
            <person name="Kasaikina M.V."/>
            <person name="Stoletzki N."/>
            <person name="Peng C."/>
            <person name="Polak P."/>
            <person name="Xiong Z."/>
            <person name="Kiezun A."/>
            <person name="Zhu Y."/>
            <person name="Chen Y."/>
            <person name="Kryukov G.V."/>
            <person name="Zhang Q."/>
            <person name="Peshkin L."/>
            <person name="Yang L."/>
            <person name="Bronson R.T."/>
            <person name="Buffenstein R."/>
            <person name="Wang B."/>
            <person name="Han C."/>
            <person name="Li Q."/>
            <person name="Chen L."/>
            <person name="Zhao W."/>
            <person name="Sunyaev S.R."/>
            <person name="Park T.J."/>
            <person name="Zhang G."/>
            <person name="Wang J."/>
            <person name="Gladyshev V.N."/>
        </authorList>
    </citation>
    <scope>NUCLEOTIDE SEQUENCE [LARGE SCALE GENOMIC DNA]</scope>
</reference>
<dbReference type="GO" id="GO:0005634">
    <property type="term" value="C:nucleus"/>
    <property type="evidence" value="ECO:0007669"/>
    <property type="project" value="TreeGrafter"/>
</dbReference>
<name>G5C4Q6_HETGA</name>